<organism evidence="1 2">
    <name type="scientific">Nemania bipapillata</name>
    <dbReference type="NCBI Taxonomy" id="110536"/>
    <lineage>
        <taxon>Eukaryota</taxon>
        <taxon>Fungi</taxon>
        <taxon>Dikarya</taxon>
        <taxon>Ascomycota</taxon>
        <taxon>Pezizomycotina</taxon>
        <taxon>Sordariomycetes</taxon>
        <taxon>Xylariomycetidae</taxon>
        <taxon>Xylariales</taxon>
        <taxon>Xylariaceae</taxon>
        <taxon>Nemania</taxon>
    </lineage>
</organism>
<accession>A0ACC2J5W6</accession>
<name>A0ACC2J5W6_9PEZI</name>
<keyword evidence="2" id="KW-1185">Reference proteome</keyword>
<dbReference type="Proteomes" id="UP001153334">
    <property type="component" value="Unassembled WGS sequence"/>
</dbReference>
<reference evidence="1" key="1">
    <citation type="submission" date="2022-11" db="EMBL/GenBank/DDBJ databases">
        <title>Genome Sequence of Nemania bipapillata.</title>
        <authorList>
            <person name="Buettner E."/>
        </authorList>
    </citation>
    <scope>NUCLEOTIDE SEQUENCE</scope>
    <source>
        <strain evidence="1">CP14</strain>
    </source>
</reference>
<evidence type="ECO:0000313" key="1">
    <source>
        <dbReference type="EMBL" id="KAJ8122563.1"/>
    </source>
</evidence>
<protein>
    <submittedName>
        <fullName evidence="1">Uncharacterized protein</fullName>
    </submittedName>
</protein>
<proteinExistence type="predicted"/>
<dbReference type="EMBL" id="JAPESX010000209">
    <property type="protein sequence ID" value="KAJ8122563.1"/>
    <property type="molecule type" value="Genomic_DNA"/>
</dbReference>
<gene>
    <name evidence="1" type="ORF">ONZ43_g1274</name>
</gene>
<evidence type="ECO:0000313" key="2">
    <source>
        <dbReference type="Proteomes" id="UP001153334"/>
    </source>
</evidence>
<comment type="caution">
    <text evidence="1">The sequence shown here is derived from an EMBL/GenBank/DDBJ whole genome shotgun (WGS) entry which is preliminary data.</text>
</comment>
<sequence>MAGPSLSEAYYQIPDLFTTKPPIKDSLVTETSTKQDAVEGNCRAFLQGKREPVPVNIHGVPSLDRARHIKFLEGNLGPLPGAFKMSDASRPWMFYWCLNGLSLLGADVSKYREPLIATARSIQNESGGFGGGFGQQSHLATTYAMVLALAIVGGESAYQVIDRRAMWKWLSALKVPNGGFRLTLGGEIDVRQVSPFSSQLRIF</sequence>